<keyword evidence="1" id="KW-0812">Transmembrane</keyword>
<dbReference type="EMBL" id="MCFL01000015">
    <property type="protein sequence ID" value="ORZ36920.1"/>
    <property type="molecule type" value="Genomic_DNA"/>
</dbReference>
<keyword evidence="1" id="KW-0472">Membrane</keyword>
<proteinExistence type="predicted"/>
<protein>
    <submittedName>
        <fullName evidence="2">Uncharacterized protein</fullName>
    </submittedName>
</protein>
<evidence type="ECO:0000313" key="2">
    <source>
        <dbReference type="EMBL" id="ORZ36920.1"/>
    </source>
</evidence>
<sequence length="82" mass="8282">MAAAGVTGVVVISHLDVDRIEKSEPAAWTSAEASGIVGMDELSGVVDEAASYVDVVVVVVSATGAAIANVIWHALSKSQTAM</sequence>
<gene>
    <name evidence="2" type="ORF">BCR44DRAFT_1431987</name>
</gene>
<accession>A0A1Y2HQR0</accession>
<dbReference type="Proteomes" id="UP000193411">
    <property type="component" value="Unassembled WGS sequence"/>
</dbReference>
<evidence type="ECO:0000313" key="3">
    <source>
        <dbReference type="Proteomes" id="UP000193411"/>
    </source>
</evidence>
<evidence type="ECO:0000256" key="1">
    <source>
        <dbReference type="SAM" id="Phobius"/>
    </source>
</evidence>
<dbReference type="AlphaFoldDB" id="A0A1Y2HQR0"/>
<feature type="transmembrane region" description="Helical" evidence="1">
    <location>
        <begin position="49"/>
        <end position="72"/>
    </location>
</feature>
<name>A0A1Y2HQR0_9FUNG</name>
<comment type="caution">
    <text evidence="2">The sequence shown here is derived from an EMBL/GenBank/DDBJ whole genome shotgun (WGS) entry which is preliminary data.</text>
</comment>
<keyword evidence="1" id="KW-1133">Transmembrane helix</keyword>
<organism evidence="2 3">
    <name type="scientific">Catenaria anguillulae PL171</name>
    <dbReference type="NCBI Taxonomy" id="765915"/>
    <lineage>
        <taxon>Eukaryota</taxon>
        <taxon>Fungi</taxon>
        <taxon>Fungi incertae sedis</taxon>
        <taxon>Blastocladiomycota</taxon>
        <taxon>Blastocladiomycetes</taxon>
        <taxon>Blastocladiales</taxon>
        <taxon>Catenariaceae</taxon>
        <taxon>Catenaria</taxon>
    </lineage>
</organism>
<keyword evidence="3" id="KW-1185">Reference proteome</keyword>
<reference evidence="2 3" key="1">
    <citation type="submission" date="2016-07" db="EMBL/GenBank/DDBJ databases">
        <title>Pervasive Adenine N6-methylation of Active Genes in Fungi.</title>
        <authorList>
            <consortium name="DOE Joint Genome Institute"/>
            <person name="Mondo S.J."/>
            <person name="Dannebaum R.O."/>
            <person name="Kuo R.C."/>
            <person name="Labutti K."/>
            <person name="Haridas S."/>
            <person name="Kuo A."/>
            <person name="Salamov A."/>
            <person name="Ahrendt S.R."/>
            <person name="Lipzen A."/>
            <person name="Sullivan W."/>
            <person name="Andreopoulos W.B."/>
            <person name="Clum A."/>
            <person name="Lindquist E."/>
            <person name="Daum C."/>
            <person name="Ramamoorthy G.K."/>
            <person name="Gryganskyi A."/>
            <person name="Culley D."/>
            <person name="Magnuson J.K."/>
            <person name="James T.Y."/>
            <person name="O'Malley M.A."/>
            <person name="Stajich J.E."/>
            <person name="Spatafora J.W."/>
            <person name="Visel A."/>
            <person name="Grigoriev I.V."/>
        </authorList>
    </citation>
    <scope>NUCLEOTIDE SEQUENCE [LARGE SCALE GENOMIC DNA]</scope>
    <source>
        <strain evidence="2 3">PL171</strain>
    </source>
</reference>